<name>A0ABQ4X3F1_9ASTR</name>
<evidence type="ECO:0000259" key="1">
    <source>
        <dbReference type="Pfam" id="PF00078"/>
    </source>
</evidence>
<dbReference type="Proteomes" id="UP001151760">
    <property type="component" value="Unassembled WGS sequence"/>
</dbReference>
<dbReference type="SUPFAM" id="SSF56672">
    <property type="entry name" value="DNA/RNA polymerases"/>
    <property type="match status" value="1"/>
</dbReference>
<dbReference type="Gene3D" id="3.30.70.270">
    <property type="match status" value="1"/>
</dbReference>
<accession>A0ABQ4X3F1</accession>
<protein>
    <submittedName>
        <fullName evidence="2">Transposon ty3-I gag-pol polyprotein</fullName>
    </submittedName>
</protein>
<evidence type="ECO:0000313" key="3">
    <source>
        <dbReference type="Proteomes" id="UP001151760"/>
    </source>
</evidence>
<organism evidence="2 3">
    <name type="scientific">Tanacetum coccineum</name>
    <dbReference type="NCBI Taxonomy" id="301880"/>
    <lineage>
        <taxon>Eukaryota</taxon>
        <taxon>Viridiplantae</taxon>
        <taxon>Streptophyta</taxon>
        <taxon>Embryophyta</taxon>
        <taxon>Tracheophyta</taxon>
        <taxon>Spermatophyta</taxon>
        <taxon>Magnoliopsida</taxon>
        <taxon>eudicotyledons</taxon>
        <taxon>Gunneridae</taxon>
        <taxon>Pentapetalae</taxon>
        <taxon>asterids</taxon>
        <taxon>campanulids</taxon>
        <taxon>Asterales</taxon>
        <taxon>Asteraceae</taxon>
        <taxon>Asteroideae</taxon>
        <taxon>Anthemideae</taxon>
        <taxon>Anthemidinae</taxon>
        <taxon>Tanacetum</taxon>
    </lineage>
</organism>
<dbReference type="Pfam" id="PF00078">
    <property type="entry name" value="RVT_1"/>
    <property type="match status" value="1"/>
</dbReference>
<dbReference type="InterPro" id="IPR043502">
    <property type="entry name" value="DNA/RNA_pol_sf"/>
</dbReference>
<dbReference type="CDD" id="cd01647">
    <property type="entry name" value="RT_LTR"/>
    <property type="match status" value="1"/>
</dbReference>
<dbReference type="Gene3D" id="3.10.10.10">
    <property type="entry name" value="HIV Type 1 Reverse Transcriptase, subunit A, domain 1"/>
    <property type="match status" value="1"/>
</dbReference>
<dbReference type="InterPro" id="IPR000477">
    <property type="entry name" value="RT_dom"/>
</dbReference>
<dbReference type="EMBL" id="BQNB010009168">
    <property type="protein sequence ID" value="GJS59706.1"/>
    <property type="molecule type" value="Genomic_DNA"/>
</dbReference>
<feature type="domain" description="Reverse transcriptase" evidence="1">
    <location>
        <begin position="224"/>
        <end position="317"/>
    </location>
</feature>
<sequence>MEMKTNLSRHDVEFNKGDMVFVKLQPYRQDKVGFEREENDTTTMEAVEGRVRVHKCPSKFLLLMADDEGDTDQASSEETEEALESGDISILNSLVGHGSPRSLQLWGTIDTDNVHVTLRIQGITMEVELYILPMKGPDVVLGIQWLKKLGKVTNDYAQQSIDFTLADKTYTSQGDASLHMKQMSLHRMQALLARMRSMGYTNYMESRDFIRTSQTSFFITRLLVRKKDGSYRFCVDYQALNAVTVKDKFPISTVDEMFDELGGAIIFTKLDLRARYHQIRVSERDVYKTAFRTHNGHYVFIVMPFRLTNAPFTFQALYGWLPPAIIPYPPASSVFNEVPRDKNPAL</sequence>
<dbReference type="InterPro" id="IPR043128">
    <property type="entry name" value="Rev_trsase/Diguanyl_cyclase"/>
</dbReference>
<dbReference type="PANTHER" id="PTHR24559:SF434">
    <property type="entry name" value="RNA-DIRECTED DNA POLYMERASE HOMOLOG"/>
    <property type="match status" value="1"/>
</dbReference>
<keyword evidence="3" id="KW-1185">Reference proteome</keyword>
<proteinExistence type="predicted"/>
<dbReference type="InterPro" id="IPR021109">
    <property type="entry name" value="Peptidase_aspartic_dom_sf"/>
</dbReference>
<evidence type="ECO:0000313" key="2">
    <source>
        <dbReference type="EMBL" id="GJS59706.1"/>
    </source>
</evidence>
<dbReference type="InterPro" id="IPR053134">
    <property type="entry name" value="RNA-dir_DNA_polymerase"/>
</dbReference>
<reference evidence="2" key="1">
    <citation type="journal article" date="2022" name="Int. J. Mol. Sci.">
        <title>Draft Genome of Tanacetum Coccineum: Genomic Comparison of Closely Related Tanacetum-Family Plants.</title>
        <authorList>
            <person name="Yamashiro T."/>
            <person name="Shiraishi A."/>
            <person name="Nakayama K."/>
            <person name="Satake H."/>
        </authorList>
    </citation>
    <scope>NUCLEOTIDE SEQUENCE</scope>
</reference>
<dbReference type="PANTHER" id="PTHR24559">
    <property type="entry name" value="TRANSPOSON TY3-I GAG-POL POLYPROTEIN"/>
    <property type="match status" value="1"/>
</dbReference>
<comment type="caution">
    <text evidence="2">The sequence shown here is derived from an EMBL/GenBank/DDBJ whole genome shotgun (WGS) entry which is preliminary data.</text>
</comment>
<dbReference type="Pfam" id="PF08284">
    <property type="entry name" value="RVP_2"/>
    <property type="match status" value="1"/>
</dbReference>
<gene>
    <name evidence="2" type="ORF">Tco_0654490</name>
</gene>
<reference evidence="2" key="2">
    <citation type="submission" date="2022-01" db="EMBL/GenBank/DDBJ databases">
        <authorList>
            <person name="Yamashiro T."/>
            <person name="Shiraishi A."/>
            <person name="Satake H."/>
            <person name="Nakayama K."/>
        </authorList>
    </citation>
    <scope>NUCLEOTIDE SEQUENCE</scope>
</reference>
<dbReference type="Gene3D" id="2.40.70.10">
    <property type="entry name" value="Acid Proteases"/>
    <property type="match status" value="1"/>
</dbReference>
<dbReference type="CDD" id="cd00303">
    <property type="entry name" value="retropepsin_like"/>
    <property type="match status" value="1"/>
</dbReference>